<name>A0A285D4R3_9BACI</name>
<sequence length="39" mass="4619">MITIFMKVSLAAFMLIGGVIKVLRVPFQVEHWLHYRYPL</sequence>
<evidence type="ECO:0000313" key="2">
    <source>
        <dbReference type="Proteomes" id="UP000219546"/>
    </source>
</evidence>
<keyword evidence="2" id="KW-1185">Reference proteome</keyword>
<evidence type="ECO:0000313" key="1">
    <source>
        <dbReference type="EMBL" id="SNX74811.1"/>
    </source>
</evidence>
<organism evidence="1 2">
    <name type="scientific">Bacillus oleivorans</name>
    <dbReference type="NCBI Taxonomy" id="1448271"/>
    <lineage>
        <taxon>Bacteria</taxon>
        <taxon>Bacillati</taxon>
        <taxon>Bacillota</taxon>
        <taxon>Bacilli</taxon>
        <taxon>Bacillales</taxon>
        <taxon>Bacillaceae</taxon>
        <taxon>Bacillus</taxon>
    </lineage>
</organism>
<reference evidence="1 2" key="1">
    <citation type="submission" date="2017-08" db="EMBL/GenBank/DDBJ databases">
        <authorList>
            <person name="de Groot N.N."/>
        </authorList>
    </citation>
    <scope>NUCLEOTIDE SEQUENCE [LARGE SCALE GENOMIC DNA]</scope>
    <source>
        <strain evidence="1 2">JC228</strain>
    </source>
</reference>
<dbReference type="EMBL" id="OAOP01000010">
    <property type="protein sequence ID" value="SNX74811.1"/>
    <property type="molecule type" value="Genomic_DNA"/>
</dbReference>
<evidence type="ECO:0008006" key="3">
    <source>
        <dbReference type="Google" id="ProtNLM"/>
    </source>
</evidence>
<dbReference type="Proteomes" id="UP000219546">
    <property type="component" value="Unassembled WGS sequence"/>
</dbReference>
<accession>A0A285D4R3</accession>
<dbReference type="AlphaFoldDB" id="A0A285D4R3"/>
<protein>
    <recommendedName>
        <fullName evidence="3">DoxX-like protein</fullName>
    </recommendedName>
</protein>
<proteinExistence type="predicted"/>
<gene>
    <name evidence="1" type="ORF">SAMN05877753_11088</name>
</gene>